<accession>A0ABS7VIF2</accession>
<sequence length="50" mass="5216">MAEAGAKTPLGPTHYAGDKLEGHGGAGMARLQQQLAAPGMQQYELHANLQ</sequence>
<dbReference type="EMBL" id="JAIRBM010000002">
    <property type="protein sequence ID" value="MBZ6075290.1"/>
    <property type="molecule type" value="Genomic_DNA"/>
</dbReference>
<reference evidence="2 3" key="1">
    <citation type="submission" date="2021-09" db="EMBL/GenBank/DDBJ databases">
        <title>The complete genome sequence of a new microorganism.</title>
        <authorList>
            <person name="Zi Z."/>
        </authorList>
    </citation>
    <scope>NUCLEOTIDE SEQUENCE [LARGE SCALE GENOMIC DNA]</scope>
    <source>
        <strain evidence="2 3">WGZ8</strain>
    </source>
</reference>
<dbReference type="Proteomes" id="UP000704176">
    <property type="component" value="Unassembled WGS sequence"/>
</dbReference>
<keyword evidence="3" id="KW-1185">Reference proteome</keyword>
<comment type="caution">
    <text evidence="2">The sequence shown here is derived from an EMBL/GenBank/DDBJ whole genome shotgun (WGS) entry which is preliminary data.</text>
</comment>
<dbReference type="RefSeq" id="WP_224311345.1">
    <property type="nucleotide sequence ID" value="NZ_JAIRBM010000002.1"/>
</dbReference>
<evidence type="ECO:0000313" key="2">
    <source>
        <dbReference type="EMBL" id="MBZ6075290.1"/>
    </source>
</evidence>
<evidence type="ECO:0000313" key="3">
    <source>
        <dbReference type="Proteomes" id="UP000704176"/>
    </source>
</evidence>
<name>A0ABS7VIF2_9HYPH</name>
<gene>
    <name evidence="2" type="ORF">K9B37_03130</name>
</gene>
<organism evidence="2 3">
    <name type="scientific">Microvirga puerhi</name>
    <dbReference type="NCBI Taxonomy" id="2876078"/>
    <lineage>
        <taxon>Bacteria</taxon>
        <taxon>Pseudomonadati</taxon>
        <taxon>Pseudomonadota</taxon>
        <taxon>Alphaproteobacteria</taxon>
        <taxon>Hyphomicrobiales</taxon>
        <taxon>Methylobacteriaceae</taxon>
        <taxon>Microvirga</taxon>
    </lineage>
</organism>
<feature type="region of interest" description="Disordered" evidence="1">
    <location>
        <begin position="1"/>
        <end position="27"/>
    </location>
</feature>
<evidence type="ECO:0000256" key="1">
    <source>
        <dbReference type="SAM" id="MobiDB-lite"/>
    </source>
</evidence>
<proteinExistence type="predicted"/>
<protein>
    <submittedName>
        <fullName evidence="2">Uncharacterized protein</fullName>
    </submittedName>
</protein>